<sequence>MKTLEPCHSEASNISATSEESQHDDKNKEKAKEEYSGQPTSSHVGLDLKLANDDELTGNRNPNSKLEANLSSSSKAIESKTFSCNFCKTIESKTFSCNFCKREFSTSQALGGHQNAHKQERALAKHHHGMVADMAAPLPFGYPHYPTFPSQGPIYKTFNNRSLAVKVKSTIHKPYPYYPPWSSSLPYGYRFDHGKMSRAYLISPSSTSYDRLKMGNFQSHQISDSGSRFDHRPDASLRLGVNPNSNAATTKPNEAINNQWLRFGNGDGDDRMDDSGLDLNLKL</sequence>
<dbReference type="InterPro" id="IPR044246">
    <property type="entry name" value="ZFP3-like"/>
</dbReference>
<dbReference type="InterPro" id="IPR013087">
    <property type="entry name" value="Znf_C2H2_type"/>
</dbReference>
<evidence type="ECO:0000256" key="1">
    <source>
        <dbReference type="ARBA" id="ARBA00004123"/>
    </source>
</evidence>
<evidence type="ECO:0000259" key="8">
    <source>
        <dbReference type="PROSITE" id="PS50157"/>
    </source>
</evidence>
<feature type="compositionally biased region" description="Polar residues" evidence="7">
    <location>
        <begin position="58"/>
        <end position="68"/>
    </location>
</feature>
<protein>
    <recommendedName>
        <fullName evidence="8">C2H2-type domain-containing protein</fullName>
    </recommendedName>
</protein>
<dbReference type="PANTHER" id="PTHR47287">
    <property type="entry name" value="C2H2 AND C2HC ZINC FINGERS SUPERFAMILY PROTEIN"/>
    <property type="match status" value="1"/>
</dbReference>
<name>A0ABR0U859_REHGL</name>
<keyword evidence="4" id="KW-0862">Zinc</keyword>
<accession>A0ABR0U859</accession>
<feature type="compositionally biased region" description="Basic and acidic residues" evidence="7">
    <location>
        <begin position="20"/>
        <end position="35"/>
    </location>
</feature>
<dbReference type="Pfam" id="PF13912">
    <property type="entry name" value="zf-C2H2_6"/>
    <property type="match status" value="1"/>
</dbReference>
<feature type="region of interest" description="Disordered" evidence="7">
    <location>
        <begin position="1"/>
        <end position="68"/>
    </location>
</feature>
<evidence type="ECO:0000313" key="9">
    <source>
        <dbReference type="EMBL" id="KAK6118688.1"/>
    </source>
</evidence>
<evidence type="ECO:0000256" key="2">
    <source>
        <dbReference type="ARBA" id="ARBA00022723"/>
    </source>
</evidence>
<dbReference type="InterPro" id="IPR036236">
    <property type="entry name" value="Znf_C2H2_sf"/>
</dbReference>
<evidence type="ECO:0000256" key="5">
    <source>
        <dbReference type="ARBA" id="ARBA00023242"/>
    </source>
</evidence>
<organism evidence="9 10">
    <name type="scientific">Rehmannia glutinosa</name>
    <name type="common">Chinese foxglove</name>
    <dbReference type="NCBI Taxonomy" id="99300"/>
    <lineage>
        <taxon>Eukaryota</taxon>
        <taxon>Viridiplantae</taxon>
        <taxon>Streptophyta</taxon>
        <taxon>Embryophyta</taxon>
        <taxon>Tracheophyta</taxon>
        <taxon>Spermatophyta</taxon>
        <taxon>Magnoliopsida</taxon>
        <taxon>eudicotyledons</taxon>
        <taxon>Gunneridae</taxon>
        <taxon>Pentapetalae</taxon>
        <taxon>asterids</taxon>
        <taxon>lamiids</taxon>
        <taxon>Lamiales</taxon>
        <taxon>Orobanchaceae</taxon>
        <taxon>Rehmannieae</taxon>
        <taxon>Rehmannia</taxon>
    </lineage>
</organism>
<comment type="caution">
    <text evidence="9">The sequence shown here is derived from an EMBL/GenBank/DDBJ whole genome shotgun (WGS) entry which is preliminary data.</text>
</comment>
<dbReference type="SUPFAM" id="SSF57667">
    <property type="entry name" value="beta-beta-alpha zinc fingers"/>
    <property type="match status" value="1"/>
</dbReference>
<dbReference type="PANTHER" id="PTHR47287:SF9">
    <property type="entry name" value="ZINC FINGER PROTEIN 4-LIKE"/>
    <property type="match status" value="1"/>
</dbReference>
<dbReference type="PROSITE" id="PS50157">
    <property type="entry name" value="ZINC_FINGER_C2H2_2"/>
    <property type="match status" value="1"/>
</dbReference>
<feature type="domain" description="C2H2-type" evidence="8">
    <location>
        <begin position="95"/>
        <end position="122"/>
    </location>
</feature>
<dbReference type="EMBL" id="JABTTQ020003310">
    <property type="protein sequence ID" value="KAK6118688.1"/>
    <property type="molecule type" value="Genomic_DNA"/>
</dbReference>
<gene>
    <name evidence="9" type="ORF">DH2020_047601</name>
</gene>
<evidence type="ECO:0000256" key="7">
    <source>
        <dbReference type="SAM" id="MobiDB-lite"/>
    </source>
</evidence>
<keyword evidence="5" id="KW-0539">Nucleus</keyword>
<feature type="compositionally biased region" description="Polar residues" evidence="7">
    <location>
        <begin position="10"/>
        <end position="19"/>
    </location>
</feature>
<keyword evidence="2" id="KW-0479">Metal-binding</keyword>
<keyword evidence="10" id="KW-1185">Reference proteome</keyword>
<keyword evidence="3 6" id="KW-0863">Zinc-finger</keyword>
<dbReference type="Proteomes" id="UP001318860">
    <property type="component" value="Unassembled WGS sequence"/>
</dbReference>
<comment type="subcellular location">
    <subcellularLocation>
        <location evidence="1">Nucleus</location>
    </subcellularLocation>
</comment>
<dbReference type="PROSITE" id="PS00028">
    <property type="entry name" value="ZINC_FINGER_C2H2_1"/>
    <property type="match status" value="1"/>
</dbReference>
<proteinExistence type="predicted"/>
<evidence type="ECO:0000256" key="3">
    <source>
        <dbReference type="ARBA" id="ARBA00022771"/>
    </source>
</evidence>
<evidence type="ECO:0000256" key="4">
    <source>
        <dbReference type="ARBA" id="ARBA00022833"/>
    </source>
</evidence>
<evidence type="ECO:0000313" key="10">
    <source>
        <dbReference type="Proteomes" id="UP001318860"/>
    </source>
</evidence>
<reference evidence="9 10" key="1">
    <citation type="journal article" date="2021" name="Comput. Struct. Biotechnol. J.">
        <title>De novo genome assembly of the potent medicinal plant Rehmannia glutinosa using nanopore technology.</title>
        <authorList>
            <person name="Ma L."/>
            <person name="Dong C."/>
            <person name="Song C."/>
            <person name="Wang X."/>
            <person name="Zheng X."/>
            <person name="Niu Y."/>
            <person name="Chen S."/>
            <person name="Feng W."/>
        </authorList>
    </citation>
    <scope>NUCLEOTIDE SEQUENCE [LARGE SCALE GENOMIC DNA]</scope>
    <source>
        <strain evidence="9">DH-2019</strain>
    </source>
</reference>
<evidence type="ECO:0000256" key="6">
    <source>
        <dbReference type="PROSITE-ProRule" id="PRU00042"/>
    </source>
</evidence>